<keyword evidence="8" id="KW-1185">Reference proteome</keyword>
<feature type="domain" description="ABC-2 type transporter transmembrane" evidence="6">
    <location>
        <begin position="15"/>
        <end position="370"/>
    </location>
</feature>
<reference evidence="7 8" key="1">
    <citation type="submission" date="2023-07" db="EMBL/GenBank/DDBJ databases">
        <title>Genomic Encyclopedia of Type Strains, Phase IV (KMG-IV): sequencing the most valuable type-strain genomes for metagenomic binning, comparative biology and taxonomic classification.</title>
        <authorList>
            <person name="Goeker M."/>
        </authorList>
    </citation>
    <scope>NUCLEOTIDE SEQUENCE [LARGE SCALE GENOMIC DNA]</scope>
    <source>
        <strain evidence="7 8">DSM 29005</strain>
    </source>
</reference>
<feature type="transmembrane region" description="Helical" evidence="5">
    <location>
        <begin position="204"/>
        <end position="224"/>
    </location>
</feature>
<evidence type="ECO:0000313" key="7">
    <source>
        <dbReference type="EMBL" id="MDQ0229829.1"/>
    </source>
</evidence>
<comment type="caution">
    <text evidence="7">The sequence shown here is derived from an EMBL/GenBank/DDBJ whole genome shotgun (WGS) entry which is preliminary data.</text>
</comment>
<feature type="transmembrane region" description="Helical" evidence="5">
    <location>
        <begin position="273"/>
        <end position="292"/>
    </location>
</feature>
<feature type="transmembrane region" description="Helical" evidence="5">
    <location>
        <begin position="352"/>
        <end position="376"/>
    </location>
</feature>
<evidence type="ECO:0000256" key="5">
    <source>
        <dbReference type="SAM" id="Phobius"/>
    </source>
</evidence>
<dbReference type="Proteomes" id="UP001234495">
    <property type="component" value="Unassembled WGS sequence"/>
</dbReference>
<evidence type="ECO:0000259" key="6">
    <source>
        <dbReference type="Pfam" id="PF12698"/>
    </source>
</evidence>
<organism evidence="7 8">
    <name type="scientific">Metabacillus malikii</name>
    <dbReference type="NCBI Taxonomy" id="1504265"/>
    <lineage>
        <taxon>Bacteria</taxon>
        <taxon>Bacillati</taxon>
        <taxon>Bacillota</taxon>
        <taxon>Bacilli</taxon>
        <taxon>Bacillales</taxon>
        <taxon>Bacillaceae</taxon>
        <taxon>Metabacillus</taxon>
    </lineage>
</organism>
<accession>A0ABT9ZC38</accession>
<dbReference type="InterPro" id="IPR051328">
    <property type="entry name" value="T7SS_ABC-Transporter"/>
</dbReference>
<dbReference type="PANTHER" id="PTHR43077:SF5">
    <property type="entry name" value="PHAGE INFECTION PROTEIN"/>
    <property type="match status" value="1"/>
</dbReference>
<evidence type="ECO:0000256" key="4">
    <source>
        <dbReference type="ARBA" id="ARBA00023136"/>
    </source>
</evidence>
<dbReference type="EMBL" id="JAUSUD010000003">
    <property type="protein sequence ID" value="MDQ0229829.1"/>
    <property type="molecule type" value="Genomic_DNA"/>
</dbReference>
<evidence type="ECO:0000313" key="8">
    <source>
        <dbReference type="Proteomes" id="UP001234495"/>
    </source>
</evidence>
<name>A0ABT9ZC38_9BACI</name>
<gene>
    <name evidence="7" type="ORF">J2S19_001081</name>
</gene>
<evidence type="ECO:0000256" key="3">
    <source>
        <dbReference type="ARBA" id="ARBA00022989"/>
    </source>
</evidence>
<dbReference type="RefSeq" id="WP_307338176.1">
    <property type="nucleotide sequence ID" value="NZ_JAUSUD010000003.1"/>
</dbReference>
<proteinExistence type="predicted"/>
<dbReference type="Gene3D" id="3.40.1710.10">
    <property type="entry name" value="abc type-2 transporter like domain"/>
    <property type="match status" value="1"/>
</dbReference>
<dbReference type="Pfam" id="PF12698">
    <property type="entry name" value="ABC2_membrane_3"/>
    <property type="match status" value="1"/>
</dbReference>
<dbReference type="PANTHER" id="PTHR43077">
    <property type="entry name" value="TRANSPORT PERMEASE YVFS-RELATED"/>
    <property type="match status" value="1"/>
</dbReference>
<dbReference type="NCBIfam" id="TIGR03061">
    <property type="entry name" value="pip_yhgE_Nterm"/>
    <property type="match status" value="1"/>
</dbReference>
<keyword evidence="4 5" id="KW-0472">Membrane</keyword>
<dbReference type="InterPro" id="IPR013525">
    <property type="entry name" value="ABC2_TM"/>
</dbReference>
<dbReference type="InterPro" id="IPR017500">
    <property type="entry name" value="Phage_infect_YhgE_N"/>
</dbReference>
<sequence length="395" mass="43808">MMRHFFHNKLIWAGLGLIVLITTIFTFAFMGSTVNPTPVELPIAVVVEDEGAILPNGESMNIGETLLTELKKNESKEVKWHFLSRQEAFEAMNNKEMYATLSLPVDFSRSIISLTDENSDVPTATIIINEGLNFTGANIATTIATNVVTNLNQQVQTQLFQQIEALKVPLSTELALQLANPITIKTDEVNNVAANNANGNTPAIFTQLLWLATFFASMTLYTLIKKETGGTWSASSLVSQLLAGILFVAALSAVTLFLSTQVLKVSVPNIGEFYMLLLFIGLCFFFIQNALLNWIGYPAAPLFILLLFFSMPIMTLAPELLPPVTRDFLYSWVPFRFTVDSLQDYLFFKKELFANGVGAIGIIGLISLLVMELAIFKPVNGRKKDKKLKEQPIHQ</sequence>
<keyword evidence="3 5" id="KW-1133">Transmembrane helix</keyword>
<comment type="subcellular location">
    <subcellularLocation>
        <location evidence="1">Membrane</location>
        <topology evidence="1">Multi-pass membrane protein</topology>
    </subcellularLocation>
</comment>
<protein>
    <submittedName>
        <fullName evidence="7">YhgE/Pip-like protein</fullName>
    </submittedName>
</protein>
<evidence type="ECO:0000256" key="1">
    <source>
        <dbReference type="ARBA" id="ARBA00004141"/>
    </source>
</evidence>
<evidence type="ECO:0000256" key="2">
    <source>
        <dbReference type="ARBA" id="ARBA00022692"/>
    </source>
</evidence>
<feature type="transmembrane region" description="Helical" evidence="5">
    <location>
        <begin position="299"/>
        <end position="317"/>
    </location>
</feature>
<feature type="transmembrane region" description="Helical" evidence="5">
    <location>
        <begin position="236"/>
        <end position="258"/>
    </location>
</feature>
<keyword evidence="2 5" id="KW-0812">Transmembrane</keyword>